<reference evidence="6" key="2">
    <citation type="submission" date="2022-03" db="EMBL/GenBank/DDBJ databases">
        <title>Draft title - Genomic analysis of global carrot germplasm unveils the trajectory of domestication and the origin of high carotenoid orange carrot.</title>
        <authorList>
            <person name="Iorizzo M."/>
            <person name="Ellison S."/>
            <person name="Senalik D."/>
            <person name="Macko-Podgorni A."/>
            <person name="Grzebelus D."/>
            <person name="Bostan H."/>
            <person name="Rolling W."/>
            <person name="Curaba J."/>
            <person name="Simon P."/>
        </authorList>
    </citation>
    <scope>NUCLEOTIDE SEQUENCE</scope>
    <source>
        <tissue evidence="6">Leaf</tissue>
    </source>
</reference>
<gene>
    <name evidence="6" type="ORF">DCAR_0833016</name>
</gene>
<evidence type="ECO:0000256" key="3">
    <source>
        <dbReference type="ARBA" id="ARBA00022821"/>
    </source>
</evidence>
<dbReference type="GO" id="GO:0007165">
    <property type="term" value="P:signal transduction"/>
    <property type="evidence" value="ECO:0007669"/>
    <property type="project" value="InterPro"/>
</dbReference>
<dbReference type="InterPro" id="IPR000157">
    <property type="entry name" value="TIR_dom"/>
</dbReference>
<dbReference type="SUPFAM" id="SSF46785">
    <property type="entry name" value="Winged helix' DNA-binding domain"/>
    <property type="match status" value="1"/>
</dbReference>
<dbReference type="SUPFAM" id="SSF52540">
    <property type="entry name" value="P-loop containing nucleoside triphosphate hydrolases"/>
    <property type="match status" value="1"/>
</dbReference>
<dbReference type="SUPFAM" id="SSF52058">
    <property type="entry name" value="L domain-like"/>
    <property type="match status" value="1"/>
</dbReference>
<evidence type="ECO:0000313" key="7">
    <source>
        <dbReference type="Proteomes" id="UP000077755"/>
    </source>
</evidence>
<dbReference type="PANTHER" id="PTHR11017">
    <property type="entry name" value="LEUCINE-RICH REPEAT-CONTAINING PROTEIN"/>
    <property type="match status" value="1"/>
</dbReference>
<dbReference type="InterPro" id="IPR036390">
    <property type="entry name" value="WH_DNA-bd_sf"/>
</dbReference>
<dbReference type="Gene3D" id="3.40.50.10140">
    <property type="entry name" value="Toll/interleukin-1 receptor homology (TIR) domain"/>
    <property type="match status" value="1"/>
</dbReference>
<keyword evidence="3" id="KW-0611">Plant defense</keyword>
<dbReference type="Pfam" id="PF00931">
    <property type="entry name" value="NB-ARC"/>
    <property type="match status" value="1"/>
</dbReference>
<keyword evidence="2" id="KW-0677">Repeat</keyword>
<sequence>MLKLQCSESATENYSYDVFLSFSGEDTRKTFTDHLYKELKDEGLITFRDDEEIQRGESIKSELENGIQQSRSWIVVFSKNYAFSSWCLDELVLILECRNNSKRFLLPIFYHVDPSDVRKQSGCISEAIDHHEEKFKREVDETKRKNLMDKIKRWRTALTQLADLAGMPLQNVANGYESKLIKKIVKVVQDKVTCKKTLSMTQHPVGIGPLVRHISSWLRNGSTDVEVFALYGIGGVGKTTIAKCVYNMNLGLFEGHSFLENIREYSERSDGLVCLQRQLLSDISKGKTPKIKNLNDGILKIKRSLHNRKLLIVLDDVDHVEQLNAISGMREWFYQGSKIIITTRNVHLLNAYEHCKRYAVETLNSNDSLQLFSWHAFQESHPPECYIEHSERVIKQCQGLPLALKVLGASLRGKKVDVWRSAMEKLNIIPHCEIQKILRISYDSLQDDHDRDLFLDIACFFTGEPKCFVVRILDGCDYYTLIGIENLIDRCLLKTDEYENLMMHQSIQSMGREIIRQQSPKDPGQRSRLWHCKDSLKVLKDEAGTGAIEGLALEMKTTKAYQAELGTKAFSMMHKLRLLKLNNVQLSGGYKNFPKNLKWLCWHKYPLRSLPVDFPLSSLVAIDMQSSKLQTFNQGNVLLGSLKFLNLSHCNGLVKTPDFARLCALEQLLLEDCASLIEIDESIGMAEGLVLINLKDCKLLKKLPENLCMLKLLETLIISGCSNVGMFPADMRKMESLKNFHADGLNFGNSSDGLESYTNQNNSWREFIWGLVSRPSASPKLSLTSLPFNSITRLSLVDCNLQDSSFPKDFGVSTSLEYLNLSQNPIRFLPDCFKGLEVIKSLKLWKCNQLQTLEGLPKIKLLKVRWCQLLEKITWKPGQCINTFYAPLNCEKLLEMDYYFKIGVHEFPFWCKSLNIFYPGSSVPTWFTSQSYGPSLSFMISHSKLRYLNTCIVYKMSPGRRMRTFCLVFHNMTKDKVIVYHPICWGIPEGDGYMTWICHWKLGTHEVGPGDDVKISIVKYDDDSSFKLKEIGVYLVYEEQEQEGFRLAKRQKVQQTCEQISQYVIPSERKPSAYHGTTQVYIAGIESAIKDRWLERYFGNYMAVENGKPSSPHSELN</sequence>
<dbReference type="InterPro" id="IPR042197">
    <property type="entry name" value="Apaf_helical"/>
</dbReference>
<dbReference type="InterPro" id="IPR032675">
    <property type="entry name" value="LRR_dom_sf"/>
</dbReference>
<dbReference type="Pfam" id="PF01582">
    <property type="entry name" value="TIR"/>
    <property type="match status" value="1"/>
</dbReference>
<dbReference type="GO" id="GO:0006952">
    <property type="term" value="P:defense response"/>
    <property type="evidence" value="ECO:0007669"/>
    <property type="project" value="UniProtKB-KW"/>
</dbReference>
<feature type="domain" description="TIR" evidence="5">
    <location>
        <begin position="14"/>
        <end position="192"/>
    </location>
</feature>
<dbReference type="InterPro" id="IPR044974">
    <property type="entry name" value="Disease_R_plants"/>
</dbReference>
<dbReference type="Pfam" id="PF23282">
    <property type="entry name" value="WHD_ROQ1"/>
    <property type="match status" value="1"/>
</dbReference>
<dbReference type="Gene3D" id="3.40.50.300">
    <property type="entry name" value="P-loop containing nucleotide triphosphate hydrolases"/>
    <property type="match status" value="1"/>
</dbReference>
<name>A0AAF1BFC9_DAUCS</name>
<evidence type="ECO:0000256" key="1">
    <source>
        <dbReference type="ARBA" id="ARBA00022614"/>
    </source>
</evidence>
<dbReference type="PANTHER" id="PTHR11017:SF271">
    <property type="entry name" value="DISEASE RESISTANCE PROTEIN (TIR-NBS-LRR CLASS) FAMILY"/>
    <property type="match status" value="1"/>
</dbReference>
<reference evidence="6" key="1">
    <citation type="journal article" date="2016" name="Nat. Genet.">
        <title>A high-quality carrot genome assembly provides new insights into carotenoid accumulation and asterid genome evolution.</title>
        <authorList>
            <person name="Iorizzo M."/>
            <person name="Ellison S."/>
            <person name="Senalik D."/>
            <person name="Zeng P."/>
            <person name="Satapoomin P."/>
            <person name="Huang J."/>
            <person name="Bowman M."/>
            <person name="Iovene M."/>
            <person name="Sanseverino W."/>
            <person name="Cavagnaro P."/>
            <person name="Yildiz M."/>
            <person name="Macko-Podgorni A."/>
            <person name="Moranska E."/>
            <person name="Grzebelus E."/>
            <person name="Grzebelus D."/>
            <person name="Ashrafi H."/>
            <person name="Zheng Z."/>
            <person name="Cheng S."/>
            <person name="Spooner D."/>
            <person name="Van Deynze A."/>
            <person name="Simon P."/>
        </authorList>
    </citation>
    <scope>NUCLEOTIDE SEQUENCE</scope>
    <source>
        <tissue evidence="6">Leaf</tissue>
    </source>
</reference>
<dbReference type="AlphaFoldDB" id="A0AAF1BFC9"/>
<proteinExistence type="predicted"/>
<dbReference type="GO" id="GO:0043531">
    <property type="term" value="F:ADP binding"/>
    <property type="evidence" value="ECO:0007669"/>
    <property type="project" value="InterPro"/>
</dbReference>
<dbReference type="InterPro" id="IPR027417">
    <property type="entry name" value="P-loop_NTPase"/>
</dbReference>
<organism evidence="6 7">
    <name type="scientific">Daucus carota subsp. sativus</name>
    <name type="common">Carrot</name>
    <dbReference type="NCBI Taxonomy" id="79200"/>
    <lineage>
        <taxon>Eukaryota</taxon>
        <taxon>Viridiplantae</taxon>
        <taxon>Streptophyta</taxon>
        <taxon>Embryophyta</taxon>
        <taxon>Tracheophyta</taxon>
        <taxon>Spermatophyta</taxon>
        <taxon>Magnoliopsida</taxon>
        <taxon>eudicotyledons</taxon>
        <taxon>Gunneridae</taxon>
        <taxon>Pentapetalae</taxon>
        <taxon>asterids</taxon>
        <taxon>campanulids</taxon>
        <taxon>Apiales</taxon>
        <taxon>Apiaceae</taxon>
        <taxon>Apioideae</taxon>
        <taxon>Scandiceae</taxon>
        <taxon>Daucinae</taxon>
        <taxon>Daucus</taxon>
        <taxon>Daucus sect. Daucus</taxon>
    </lineage>
</organism>
<dbReference type="FunFam" id="3.40.50.10140:FF:000007">
    <property type="entry name" value="Disease resistance protein (TIR-NBS-LRR class)"/>
    <property type="match status" value="1"/>
</dbReference>
<evidence type="ECO:0000256" key="4">
    <source>
        <dbReference type="ARBA" id="ARBA00023027"/>
    </source>
</evidence>
<keyword evidence="7" id="KW-1185">Reference proteome</keyword>
<dbReference type="Gene3D" id="1.10.8.430">
    <property type="entry name" value="Helical domain of apoptotic protease-activating factors"/>
    <property type="match status" value="1"/>
</dbReference>
<protein>
    <recommendedName>
        <fullName evidence="5">TIR domain-containing protein</fullName>
    </recommendedName>
</protein>
<dbReference type="Pfam" id="PF00560">
    <property type="entry name" value="LRR_1"/>
    <property type="match status" value="1"/>
</dbReference>
<dbReference type="SUPFAM" id="SSF52200">
    <property type="entry name" value="Toll/Interleukin receptor TIR domain"/>
    <property type="match status" value="1"/>
</dbReference>
<dbReference type="PROSITE" id="PS51450">
    <property type="entry name" value="LRR"/>
    <property type="match status" value="1"/>
</dbReference>
<dbReference type="SMART" id="SM00255">
    <property type="entry name" value="TIR"/>
    <property type="match status" value="1"/>
</dbReference>
<dbReference type="InterPro" id="IPR058192">
    <property type="entry name" value="WHD_ROQ1-like"/>
</dbReference>
<dbReference type="InterPro" id="IPR002182">
    <property type="entry name" value="NB-ARC"/>
</dbReference>
<evidence type="ECO:0000259" key="5">
    <source>
        <dbReference type="PROSITE" id="PS50104"/>
    </source>
</evidence>
<accession>A0AAF1BFC9</accession>
<keyword evidence="1" id="KW-0433">Leucine-rich repeat</keyword>
<dbReference type="PROSITE" id="PS50104">
    <property type="entry name" value="TIR"/>
    <property type="match status" value="1"/>
</dbReference>
<dbReference type="InterPro" id="IPR001611">
    <property type="entry name" value="Leu-rich_rpt"/>
</dbReference>
<dbReference type="Gene3D" id="3.80.10.10">
    <property type="entry name" value="Ribonuclease Inhibitor"/>
    <property type="match status" value="2"/>
</dbReference>
<evidence type="ECO:0000256" key="2">
    <source>
        <dbReference type="ARBA" id="ARBA00022737"/>
    </source>
</evidence>
<dbReference type="InterPro" id="IPR035897">
    <property type="entry name" value="Toll_tir_struct_dom_sf"/>
</dbReference>
<evidence type="ECO:0000313" key="6">
    <source>
        <dbReference type="EMBL" id="WOH13506.1"/>
    </source>
</evidence>
<dbReference type="PRINTS" id="PR00364">
    <property type="entry name" value="DISEASERSIST"/>
</dbReference>
<dbReference type="Proteomes" id="UP000077755">
    <property type="component" value="Chromosome 8"/>
</dbReference>
<dbReference type="EMBL" id="CP093350">
    <property type="protein sequence ID" value="WOH13506.1"/>
    <property type="molecule type" value="Genomic_DNA"/>
</dbReference>
<keyword evidence="4" id="KW-0520">NAD</keyword>